<protein>
    <recommendedName>
        <fullName evidence="2">Programmed cell death protein 2 C-terminal domain-containing protein</fullName>
    </recommendedName>
</protein>
<feature type="domain" description="Programmed cell death protein 2 C-terminal" evidence="2">
    <location>
        <begin position="382"/>
        <end position="521"/>
    </location>
</feature>
<dbReference type="VEuPathDB" id="FungiDB:AMAG_10322"/>
<evidence type="ECO:0000256" key="1">
    <source>
        <dbReference type="SAM" id="MobiDB-lite"/>
    </source>
</evidence>
<dbReference type="AlphaFoldDB" id="A0A0L0SUQ2"/>
<dbReference type="STRING" id="578462.A0A0L0SUQ2"/>
<dbReference type="Proteomes" id="UP000054350">
    <property type="component" value="Unassembled WGS sequence"/>
</dbReference>
<gene>
    <name evidence="3" type="ORF">AMAG_10322</name>
</gene>
<dbReference type="GO" id="GO:0030490">
    <property type="term" value="P:maturation of SSU-rRNA"/>
    <property type="evidence" value="ECO:0007669"/>
    <property type="project" value="TreeGrafter"/>
</dbReference>
<feature type="region of interest" description="Disordered" evidence="1">
    <location>
        <begin position="193"/>
        <end position="218"/>
    </location>
</feature>
<dbReference type="PANTHER" id="PTHR47524:SF1">
    <property type="entry name" value="20S RRNA ACCUMULATION PROTEIN 4"/>
    <property type="match status" value="1"/>
</dbReference>
<keyword evidence="4" id="KW-1185">Reference proteome</keyword>
<name>A0A0L0SUQ2_ALLM3</name>
<proteinExistence type="predicted"/>
<dbReference type="PANTHER" id="PTHR47524">
    <property type="entry name" value="20S RRNA ACCUMULATION PROTEIN 4"/>
    <property type="match status" value="1"/>
</dbReference>
<accession>A0A0L0SUQ2</accession>
<dbReference type="OrthoDB" id="443682at2759"/>
<evidence type="ECO:0000313" key="4">
    <source>
        <dbReference type="Proteomes" id="UP000054350"/>
    </source>
</evidence>
<dbReference type="InterPro" id="IPR007320">
    <property type="entry name" value="PDCD2_C"/>
</dbReference>
<dbReference type="Pfam" id="PF04194">
    <property type="entry name" value="PDCD2_C"/>
    <property type="match status" value="1"/>
</dbReference>
<dbReference type="eggNOG" id="KOG2061">
    <property type="taxonomic scope" value="Eukaryota"/>
</dbReference>
<reference evidence="3 4" key="1">
    <citation type="submission" date="2009-11" db="EMBL/GenBank/DDBJ databases">
        <title>Annotation of Allomyces macrogynus ATCC 38327.</title>
        <authorList>
            <consortium name="The Broad Institute Genome Sequencing Platform"/>
            <person name="Russ C."/>
            <person name="Cuomo C."/>
            <person name="Burger G."/>
            <person name="Gray M.W."/>
            <person name="Holland P.W.H."/>
            <person name="King N."/>
            <person name="Lang F.B.F."/>
            <person name="Roger A.J."/>
            <person name="Ruiz-Trillo I."/>
            <person name="Young S.K."/>
            <person name="Zeng Q."/>
            <person name="Gargeya S."/>
            <person name="Fitzgerald M."/>
            <person name="Haas B."/>
            <person name="Abouelleil A."/>
            <person name="Alvarado L."/>
            <person name="Arachchi H.M."/>
            <person name="Berlin A."/>
            <person name="Chapman S.B."/>
            <person name="Gearin G."/>
            <person name="Goldberg J."/>
            <person name="Griggs A."/>
            <person name="Gujja S."/>
            <person name="Hansen M."/>
            <person name="Heiman D."/>
            <person name="Howarth C."/>
            <person name="Larimer J."/>
            <person name="Lui A."/>
            <person name="MacDonald P.J.P."/>
            <person name="McCowen C."/>
            <person name="Montmayeur A."/>
            <person name="Murphy C."/>
            <person name="Neiman D."/>
            <person name="Pearson M."/>
            <person name="Priest M."/>
            <person name="Roberts A."/>
            <person name="Saif S."/>
            <person name="Shea T."/>
            <person name="Sisk P."/>
            <person name="Stolte C."/>
            <person name="Sykes S."/>
            <person name="Wortman J."/>
            <person name="Nusbaum C."/>
            <person name="Birren B."/>
        </authorList>
    </citation>
    <scope>NUCLEOTIDE SEQUENCE [LARGE SCALE GENOMIC DNA]</scope>
    <source>
        <strain evidence="3 4">ATCC 38327</strain>
    </source>
</reference>
<sequence>MYSDSDSDAASDYTHAADGWTSTGDYLAFPDGKVSRSRAAKDLIDHTVSRLGGPAAPLAPLPPIPTPTCAACARPLLLVAQLYAPLDDDEVRVLYVWGCNRRACMPRPGAWFAARGIARRRVTQTAAPAVPRRDDEVNLENEVVVVEKVEQPQGIASVDKDLFHVANDVWGGVAESNGTKSAAAADPFGGFDTPASADPFGGIDAPKGSDPFGGFDDALSKPASDPFARFDVPASTAAFDAPVADLKFQLTPKEVAPPKPAKKTVHVPDPAPVAVSVATAATPDLPATPAATTTDDAVSLLDTQLASLSLGRADPTVFPAYYLLIEEEYIQSKLAKAAAYAHYQLGDGTLGDGDLVTGADDSSSAKPTSESYESTTIKGFTRTLEKFVERIEDNPGQVVRYRHGGRALHYSDFAVISAPPAGPKAEKPGAVPKCARCGSARVFECQLMSTLLSVLPVEQYAAKAAGPGPVDETAHPSTWYSGMEFGTVLVYTCGKNCVAVEAGAAAAGPVVEYAQEVCVVQLESE</sequence>
<evidence type="ECO:0000259" key="2">
    <source>
        <dbReference type="Pfam" id="PF04194"/>
    </source>
</evidence>
<dbReference type="EMBL" id="GG745349">
    <property type="protein sequence ID" value="KNE66059.1"/>
    <property type="molecule type" value="Genomic_DNA"/>
</dbReference>
<evidence type="ECO:0000313" key="3">
    <source>
        <dbReference type="EMBL" id="KNE66059.1"/>
    </source>
</evidence>
<organism evidence="3 4">
    <name type="scientific">Allomyces macrogynus (strain ATCC 38327)</name>
    <name type="common">Allomyces javanicus var. macrogynus</name>
    <dbReference type="NCBI Taxonomy" id="578462"/>
    <lineage>
        <taxon>Eukaryota</taxon>
        <taxon>Fungi</taxon>
        <taxon>Fungi incertae sedis</taxon>
        <taxon>Blastocladiomycota</taxon>
        <taxon>Blastocladiomycetes</taxon>
        <taxon>Blastocladiales</taxon>
        <taxon>Blastocladiaceae</taxon>
        <taxon>Allomyces</taxon>
    </lineage>
</organism>
<reference evidence="4" key="2">
    <citation type="submission" date="2009-11" db="EMBL/GenBank/DDBJ databases">
        <title>The Genome Sequence of Allomyces macrogynus strain ATCC 38327.</title>
        <authorList>
            <consortium name="The Broad Institute Genome Sequencing Platform"/>
            <person name="Russ C."/>
            <person name="Cuomo C."/>
            <person name="Shea T."/>
            <person name="Young S.K."/>
            <person name="Zeng Q."/>
            <person name="Koehrsen M."/>
            <person name="Haas B."/>
            <person name="Borodovsky M."/>
            <person name="Guigo R."/>
            <person name="Alvarado L."/>
            <person name="Berlin A."/>
            <person name="Borenstein D."/>
            <person name="Chen Z."/>
            <person name="Engels R."/>
            <person name="Freedman E."/>
            <person name="Gellesch M."/>
            <person name="Goldberg J."/>
            <person name="Griggs A."/>
            <person name="Gujja S."/>
            <person name="Heiman D."/>
            <person name="Hepburn T."/>
            <person name="Howarth C."/>
            <person name="Jen D."/>
            <person name="Larson L."/>
            <person name="Lewis B."/>
            <person name="Mehta T."/>
            <person name="Park D."/>
            <person name="Pearson M."/>
            <person name="Roberts A."/>
            <person name="Saif S."/>
            <person name="Shenoy N."/>
            <person name="Sisk P."/>
            <person name="Stolte C."/>
            <person name="Sykes S."/>
            <person name="Walk T."/>
            <person name="White J."/>
            <person name="Yandava C."/>
            <person name="Burger G."/>
            <person name="Gray M.W."/>
            <person name="Holland P.W.H."/>
            <person name="King N."/>
            <person name="Lang F.B.F."/>
            <person name="Roger A.J."/>
            <person name="Ruiz-Trillo I."/>
            <person name="Lander E."/>
            <person name="Nusbaum C."/>
        </authorList>
    </citation>
    <scope>NUCLEOTIDE SEQUENCE [LARGE SCALE GENOMIC DNA]</scope>
    <source>
        <strain evidence="4">ATCC 38327</strain>
    </source>
</reference>
<dbReference type="GO" id="GO:0005737">
    <property type="term" value="C:cytoplasm"/>
    <property type="evidence" value="ECO:0007669"/>
    <property type="project" value="InterPro"/>
</dbReference>